<dbReference type="KEGG" id="kak:Kalk_07150"/>
<keyword evidence="3" id="KW-1185">Reference proteome</keyword>
<dbReference type="EMBL" id="CP022684">
    <property type="protein sequence ID" value="AUM12199.1"/>
    <property type="molecule type" value="Genomic_DNA"/>
</dbReference>
<evidence type="ECO:0008006" key="4">
    <source>
        <dbReference type="Google" id="ProtNLM"/>
    </source>
</evidence>
<feature type="transmembrane region" description="Helical" evidence="1">
    <location>
        <begin position="100"/>
        <end position="122"/>
    </location>
</feature>
<reference evidence="3" key="1">
    <citation type="submission" date="2017-08" db="EMBL/GenBank/DDBJ databases">
        <title>Direct submision.</title>
        <authorList>
            <person name="Kim S.-J."/>
            <person name="Rhee S.-K."/>
        </authorList>
    </citation>
    <scope>NUCLEOTIDE SEQUENCE [LARGE SCALE GENOMIC DNA]</scope>
    <source>
        <strain evidence="3">GI5</strain>
    </source>
</reference>
<keyword evidence="1" id="KW-0472">Membrane</keyword>
<dbReference type="OrthoDB" id="8478445at2"/>
<evidence type="ECO:0000313" key="2">
    <source>
        <dbReference type="EMBL" id="AUM12199.1"/>
    </source>
</evidence>
<protein>
    <recommendedName>
        <fullName evidence="4">Protoporphyrinogen IX oxidase</fullName>
    </recommendedName>
</protein>
<evidence type="ECO:0000313" key="3">
    <source>
        <dbReference type="Proteomes" id="UP000235116"/>
    </source>
</evidence>
<feature type="transmembrane region" description="Helical" evidence="1">
    <location>
        <begin position="150"/>
        <end position="172"/>
    </location>
</feature>
<sequence>MMLEFIREYVGPYYLIVKFVHVFAVMAWSWSTAVAYTSYLKPAYIRWRRKPSDSALKQQRNAAFEQFDRGAIIEHTAFPVLLVSGGLLFMLGGWNLDFNWLLFKLGIVAFVFVPIEIFDYWLSHFGGNKRYIKRTGTDEKYERYIQHHWTFFRITTPLITIFMPMVIFLAIVKPAFI</sequence>
<organism evidence="2 3">
    <name type="scientific">Ketobacter alkanivorans</name>
    <dbReference type="NCBI Taxonomy" id="1917421"/>
    <lineage>
        <taxon>Bacteria</taxon>
        <taxon>Pseudomonadati</taxon>
        <taxon>Pseudomonadota</taxon>
        <taxon>Gammaproteobacteria</taxon>
        <taxon>Pseudomonadales</taxon>
        <taxon>Ketobacteraceae</taxon>
        <taxon>Ketobacter</taxon>
    </lineage>
</organism>
<feature type="transmembrane region" description="Helical" evidence="1">
    <location>
        <begin position="76"/>
        <end position="94"/>
    </location>
</feature>
<dbReference type="RefSeq" id="WP_101893535.1">
    <property type="nucleotide sequence ID" value="NZ_CP022684.1"/>
</dbReference>
<gene>
    <name evidence="2" type="ORF">Kalk_07150</name>
</gene>
<keyword evidence="1" id="KW-1133">Transmembrane helix</keyword>
<accession>A0A2K9LIL2</accession>
<dbReference type="Proteomes" id="UP000235116">
    <property type="component" value="Chromosome"/>
</dbReference>
<keyword evidence="1" id="KW-0812">Transmembrane</keyword>
<dbReference type="AlphaFoldDB" id="A0A2K9LIL2"/>
<name>A0A2K9LIL2_9GAMM</name>
<evidence type="ECO:0000256" key="1">
    <source>
        <dbReference type="SAM" id="Phobius"/>
    </source>
</evidence>
<proteinExistence type="predicted"/>
<feature type="transmembrane region" description="Helical" evidence="1">
    <location>
        <begin position="20"/>
        <end position="40"/>
    </location>
</feature>